<protein>
    <recommendedName>
        <fullName evidence="3">C2H2-type domain-containing protein</fullName>
    </recommendedName>
</protein>
<dbReference type="InterPro" id="IPR028440">
    <property type="entry name" value="TRPS1"/>
</dbReference>
<comment type="caution">
    <text evidence="4">The sequence shown here is derived from an EMBL/GenBank/DDBJ whole genome shotgun (WGS) entry which is preliminary data.</text>
</comment>
<dbReference type="SMART" id="SM00355">
    <property type="entry name" value="ZnF_C2H2"/>
    <property type="match status" value="2"/>
</dbReference>
<proteinExistence type="predicted"/>
<organism evidence="4 5">
    <name type="scientific">Aldrovandia affinis</name>
    <dbReference type="NCBI Taxonomy" id="143900"/>
    <lineage>
        <taxon>Eukaryota</taxon>
        <taxon>Metazoa</taxon>
        <taxon>Chordata</taxon>
        <taxon>Craniata</taxon>
        <taxon>Vertebrata</taxon>
        <taxon>Euteleostomi</taxon>
        <taxon>Actinopterygii</taxon>
        <taxon>Neopterygii</taxon>
        <taxon>Teleostei</taxon>
        <taxon>Notacanthiformes</taxon>
        <taxon>Halosauridae</taxon>
        <taxon>Aldrovandia</taxon>
    </lineage>
</organism>
<dbReference type="InterPro" id="IPR036236">
    <property type="entry name" value="Znf_C2H2_sf"/>
</dbReference>
<dbReference type="InterPro" id="IPR013087">
    <property type="entry name" value="Znf_C2H2_type"/>
</dbReference>
<gene>
    <name evidence="4" type="ORF">AAFF_G00085630</name>
</gene>
<feature type="domain" description="C2H2-type" evidence="3">
    <location>
        <begin position="97"/>
        <end position="124"/>
    </location>
</feature>
<evidence type="ECO:0000313" key="4">
    <source>
        <dbReference type="EMBL" id="KAJ8391791.1"/>
    </source>
</evidence>
<dbReference type="PANTHER" id="PTHR47034:SF3">
    <property type="entry name" value="ZINC FINGER PROTEIN HELIOS-LIKE"/>
    <property type="match status" value="1"/>
</dbReference>
<sequence length="150" mass="16022">MEGGNPLSRLSTLAGRMAAGLPVEGRASPTSPGSSRDEKPFLLLPPPTAAPPASSYSPGAEPCSEHSARTSTPSASNSQPSTPTPPALAGHDPQPLHRCQHCDTYFADNILYTIHMGCHGYEDPFQCNICGCKCRNRYDFACHFARGQHK</sequence>
<feature type="compositionally biased region" description="Polar residues" evidence="2">
    <location>
        <begin position="69"/>
        <end position="81"/>
    </location>
</feature>
<dbReference type="GO" id="GO:0008270">
    <property type="term" value="F:zinc ion binding"/>
    <property type="evidence" value="ECO:0007669"/>
    <property type="project" value="UniProtKB-KW"/>
</dbReference>
<accession>A0AAD7RZE2</accession>
<dbReference type="PROSITE" id="PS50157">
    <property type="entry name" value="ZINC_FINGER_C2H2_2"/>
    <property type="match status" value="1"/>
</dbReference>
<keyword evidence="1" id="KW-0863">Zinc-finger</keyword>
<dbReference type="EMBL" id="JAINUG010000153">
    <property type="protein sequence ID" value="KAJ8391791.1"/>
    <property type="molecule type" value="Genomic_DNA"/>
</dbReference>
<evidence type="ECO:0000259" key="3">
    <source>
        <dbReference type="PROSITE" id="PS50157"/>
    </source>
</evidence>
<dbReference type="SUPFAM" id="SSF57667">
    <property type="entry name" value="beta-beta-alpha zinc fingers"/>
    <property type="match status" value="1"/>
</dbReference>
<evidence type="ECO:0000256" key="2">
    <source>
        <dbReference type="SAM" id="MobiDB-lite"/>
    </source>
</evidence>
<dbReference type="PROSITE" id="PS00028">
    <property type="entry name" value="ZINC_FINGER_C2H2_1"/>
    <property type="match status" value="2"/>
</dbReference>
<keyword evidence="5" id="KW-1185">Reference proteome</keyword>
<keyword evidence="1" id="KW-0862">Zinc</keyword>
<dbReference type="Gene3D" id="3.30.160.60">
    <property type="entry name" value="Classic Zinc Finger"/>
    <property type="match status" value="1"/>
</dbReference>
<feature type="compositionally biased region" description="Low complexity" evidence="2">
    <location>
        <begin position="51"/>
        <end position="62"/>
    </location>
</feature>
<dbReference type="Proteomes" id="UP001221898">
    <property type="component" value="Unassembled WGS sequence"/>
</dbReference>
<dbReference type="GO" id="GO:0003700">
    <property type="term" value="F:DNA-binding transcription factor activity"/>
    <property type="evidence" value="ECO:0007669"/>
    <property type="project" value="InterPro"/>
</dbReference>
<evidence type="ECO:0000256" key="1">
    <source>
        <dbReference type="PROSITE-ProRule" id="PRU00042"/>
    </source>
</evidence>
<keyword evidence="1" id="KW-0479">Metal-binding</keyword>
<dbReference type="AlphaFoldDB" id="A0AAD7RZE2"/>
<dbReference type="PANTHER" id="PTHR47034">
    <property type="entry name" value="ZINC FINGER TRANSCRIPTION FACTOR TRPS1"/>
    <property type="match status" value="1"/>
</dbReference>
<evidence type="ECO:0000313" key="5">
    <source>
        <dbReference type="Proteomes" id="UP001221898"/>
    </source>
</evidence>
<dbReference type="GO" id="GO:0005634">
    <property type="term" value="C:nucleus"/>
    <property type="evidence" value="ECO:0007669"/>
    <property type="project" value="InterPro"/>
</dbReference>
<feature type="region of interest" description="Disordered" evidence="2">
    <location>
        <begin position="1"/>
        <end position="93"/>
    </location>
</feature>
<reference evidence="4" key="1">
    <citation type="journal article" date="2023" name="Science">
        <title>Genome structures resolve the early diversification of teleost fishes.</title>
        <authorList>
            <person name="Parey E."/>
            <person name="Louis A."/>
            <person name="Montfort J."/>
            <person name="Bouchez O."/>
            <person name="Roques C."/>
            <person name="Iampietro C."/>
            <person name="Lluch J."/>
            <person name="Castinel A."/>
            <person name="Donnadieu C."/>
            <person name="Desvignes T."/>
            <person name="Floi Bucao C."/>
            <person name="Jouanno E."/>
            <person name="Wen M."/>
            <person name="Mejri S."/>
            <person name="Dirks R."/>
            <person name="Jansen H."/>
            <person name="Henkel C."/>
            <person name="Chen W.J."/>
            <person name="Zahm M."/>
            <person name="Cabau C."/>
            <person name="Klopp C."/>
            <person name="Thompson A.W."/>
            <person name="Robinson-Rechavi M."/>
            <person name="Braasch I."/>
            <person name="Lecointre G."/>
            <person name="Bobe J."/>
            <person name="Postlethwait J.H."/>
            <person name="Berthelot C."/>
            <person name="Roest Crollius H."/>
            <person name="Guiguen Y."/>
        </authorList>
    </citation>
    <scope>NUCLEOTIDE SEQUENCE</scope>
    <source>
        <strain evidence="4">NC1722</strain>
    </source>
</reference>
<name>A0AAD7RZE2_9TELE</name>